<evidence type="ECO:0000313" key="2">
    <source>
        <dbReference type="EMBL" id="KPD25508.1"/>
    </source>
</evidence>
<organism evidence="2 3">
    <name type="scientific">Thermus scotoductus</name>
    <dbReference type="NCBI Taxonomy" id="37636"/>
    <lineage>
        <taxon>Bacteria</taxon>
        <taxon>Thermotogati</taxon>
        <taxon>Deinococcota</taxon>
        <taxon>Deinococci</taxon>
        <taxon>Thermales</taxon>
        <taxon>Thermaceae</taxon>
        <taxon>Thermus</taxon>
    </lineage>
</organism>
<dbReference type="Proteomes" id="UP000053099">
    <property type="component" value="Unassembled WGS sequence"/>
</dbReference>
<dbReference type="PATRIC" id="fig|37636.3.peg.2177"/>
<reference evidence="2 3" key="1">
    <citation type="submission" date="2015-09" db="EMBL/GenBank/DDBJ databases">
        <title>Draft genome sequence of Thermus scotoductus strain K1 isolated from a geothermal spring in Nagorno-Karabakh, Armenia.</title>
        <authorList>
            <person name="Saghatelyan A."/>
            <person name="Poghosyan L."/>
            <person name="Panosyan H."/>
            <person name="Birkeland N.-K."/>
        </authorList>
    </citation>
    <scope>NUCLEOTIDE SEQUENCE [LARGE SCALE GENOMIC DNA]</scope>
    <source>
        <strain evidence="2 3">K1</strain>
    </source>
</reference>
<evidence type="ECO:0000313" key="3">
    <source>
        <dbReference type="Proteomes" id="UP000053099"/>
    </source>
</evidence>
<feature type="transmembrane region" description="Helical" evidence="1">
    <location>
        <begin position="152"/>
        <end position="171"/>
    </location>
</feature>
<accession>A0A0N0IPK0</accession>
<gene>
    <name evidence="2" type="ORF">AN926_12375</name>
</gene>
<feature type="transmembrane region" description="Helical" evidence="1">
    <location>
        <begin position="183"/>
        <end position="208"/>
    </location>
</feature>
<feature type="transmembrane region" description="Helical" evidence="1">
    <location>
        <begin position="60"/>
        <end position="79"/>
    </location>
</feature>
<keyword evidence="1" id="KW-1133">Transmembrane helix</keyword>
<name>A0A0N0IPK0_THESC</name>
<keyword evidence="1" id="KW-0472">Membrane</keyword>
<dbReference type="AlphaFoldDB" id="A0A0N0IPK0"/>
<dbReference type="EMBL" id="LJJR01000050">
    <property type="protein sequence ID" value="KPD25508.1"/>
    <property type="molecule type" value="Genomic_DNA"/>
</dbReference>
<sequence length="220" mass="25029">MSSIILMGELLKTKRKNFPMLFSAWSVSMIALFLSFSRTSFVFGALSLTLLWFRNFTQALAFALFASLLVIGIAWISLIDTNANALLSHFQIASSRITALVTGEDASLQERLILAKHTWDYLAKFWLLGRFLYEVTDGEGAGMYVHNWLSFWISYGLGPFLVSLTLYALLFRNALKRRDITGVGLLLFAALAMAFSRSHVWPFFWFIVAYMSTPINRRHT</sequence>
<proteinExistence type="predicted"/>
<protein>
    <submittedName>
        <fullName evidence="2">Uncharacterized protein</fullName>
    </submittedName>
</protein>
<comment type="caution">
    <text evidence="2">The sequence shown here is derived from an EMBL/GenBank/DDBJ whole genome shotgun (WGS) entry which is preliminary data.</text>
</comment>
<keyword evidence="1" id="KW-0812">Transmembrane</keyword>
<evidence type="ECO:0000256" key="1">
    <source>
        <dbReference type="SAM" id="Phobius"/>
    </source>
</evidence>
<feature type="transmembrane region" description="Helical" evidence="1">
    <location>
        <begin position="20"/>
        <end position="53"/>
    </location>
</feature>